<dbReference type="EMBL" id="JQGC01000006">
    <property type="protein sequence ID" value="KFL31422.1"/>
    <property type="molecule type" value="Genomic_DNA"/>
</dbReference>
<accession>A0A087M3G9</accession>
<evidence type="ECO:0000313" key="1">
    <source>
        <dbReference type="EMBL" id="KFL31422.1"/>
    </source>
</evidence>
<organism evidence="1 2">
    <name type="scientific">Devosia riboflavina</name>
    <dbReference type="NCBI Taxonomy" id="46914"/>
    <lineage>
        <taxon>Bacteria</taxon>
        <taxon>Pseudomonadati</taxon>
        <taxon>Pseudomonadota</taxon>
        <taxon>Alphaproteobacteria</taxon>
        <taxon>Hyphomicrobiales</taxon>
        <taxon>Devosiaceae</taxon>
        <taxon>Devosia</taxon>
    </lineage>
</organism>
<evidence type="ECO:0000313" key="2">
    <source>
        <dbReference type="Proteomes" id="UP000028981"/>
    </source>
</evidence>
<gene>
    <name evidence="1" type="ORF">JP75_07635</name>
</gene>
<proteinExistence type="predicted"/>
<dbReference type="STRING" id="46914.JP75_07635"/>
<dbReference type="Proteomes" id="UP000028981">
    <property type="component" value="Unassembled WGS sequence"/>
</dbReference>
<comment type="caution">
    <text evidence="1">The sequence shown here is derived from an EMBL/GenBank/DDBJ whole genome shotgun (WGS) entry which is preliminary data.</text>
</comment>
<reference evidence="1 2" key="1">
    <citation type="submission" date="2014-08" db="EMBL/GenBank/DDBJ databases">
        <authorList>
            <person name="Hassan Y.I."/>
            <person name="Lepp D."/>
            <person name="Zhou T."/>
        </authorList>
    </citation>
    <scope>NUCLEOTIDE SEQUENCE [LARGE SCALE GENOMIC DNA]</scope>
    <source>
        <strain evidence="1 2">IFO13584</strain>
    </source>
</reference>
<protein>
    <submittedName>
        <fullName evidence="1">Uncharacterized protein</fullName>
    </submittedName>
</protein>
<name>A0A087M3G9_9HYPH</name>
<dbReference type="AlphaFoldDB" id="A0A087M3G9"/>
<keyword evidence="2" id="KW-1185">Reference proteome</keyword>
<sequence>MWKNQLSPLPTKLIVYVAFARDEEGELRPAFEAREAQSESGAKQQARLLWASGKYEGVIAWSREADLINGEFGEPVTLFSEGEIPEIE</sequence>